<accession>A0A150RBS8</accession>
<comment type="caution">
    <text evidence="1">The sequence shown here is derived from an EMBL/GenBank/DDBJ whole genome shotgun (WGS) entry which is preliminary data.</text>
</comment>
<sequence>MPEALPLLLLVDELLLLLVEELLLLVDELLLPFPPLPPEPSAASLSDPQAAIESATRSEILHVIERFMDPPGIGLRRHPRAARRARAGARHDARYRRVRHGRRAEALVRT</sequence>
<dbReference type="EMBL" id="JEMB01002865">
    <property type="protein sequence ID" value="KYF77717.1"/>
    <property type="molecule type" value="Genomic_DNA"/>
</dbReference>
<reference evidence="1 2" key="1">
    <citation type="submission" date="2014-02" db="EMBL/GenBank/DDBJ databases">
        <title>The small core and large imbalanced accessory genome model reveals a collaborative survival strategy of Sorangium cellulosum strains in nature.</title>
        <authorList>
            <person name="Han K."/>
            <person name="Peng R."/>
            <person name="Blom J."/>
            <person name="Li Y.-Z."/>
        </authorList>
    </citation>
    <scope>NUCLEOTIDE SEQUENCE [LARGE SCALE GENOMIC DNA]</scope>
    <source>
        <strain evidence="1 2">So0011-07</strain>
    </source>
</reference>
<dbReference type="Proteomes" id="UP000075635">
    <property type="component" value="Unassembled WGS sequence"/>
</dbReference>
<organism evidence="1 2">
    <name type="scientific">Sorangium cellulosum</name>
    <name type="common">Polyangium cellulosum</name>
    <dbReference type="NCBI Taxonomy" id="56"/>
    <lineage>
        <taxon>Bacteria</taxon>
        <taxon>Pseudomonadati</taxon>
        <taxon>Myxococcota</taxon>
        <taxon>Polyangia</taxon>
        <taxon>Polyangiales</taxon>
        <taxon>Polyangiaceae</taxon>
        <taxon>Sorangium</taxon>
    </lineage>
</organism>
<gene>
    <name evidence="1" type="ORF">BE17_52355</name>
</gene>
<evidence type="ECO:0000313" key="1">
    <source>
        <dbReference type="EMBL" id="KYF77717.1"/>
    </source>
</evidence>
<proteinExistence type="predicted"/>
<dbReference type="AlphaFoldDB" id="A0A150RBS8"/>
<evidence type="ECO:0000313" key="2">
    <source>
        <dbReference type="Proteomes" id="UP000075635"/>
    </source>
</evidence>
<protein>
    <submittedName>
        <fullName evidence="1">Uncharacterized protein</fullName>
    </submittedName>
</protein>
<name>A0A150RBS8_SORCE</name>